<dbReference type="OrthoDB" id="5404004at2759"/>
<feature type="region of interest" description="Disordered" evidence="1">
    <location>
        <begin position="529"/>
        <end position="636"/>
    </location>
</feature>
<gene>
    <name evidence="2" type="ORF">B0J11DRAFT_516649</name>
</gene>
<dbReference type="Proteomes" id="UP000700596">
    <property type="component" value="Unassembled WGS sequence"/>
</dbReference>
<feature type="compositionally biased region" description="Basic and acidic residues" evidence="1">
    <location>
        <begin position="205"/>
        <end position="215"/>
    </location>
</feature>
<name>A0A9P9EJJ4_9PLEO</name>
<dbReference type="EMBL" id="JAGMWT010000001">
    <property type="protein sequence ID" value="KAH7139365.1"/>
    <property type="molecule type" value="Genomic_DNA"/>
</dbReference>
<evidence type="ECO:0000313" key="2">
    <source>
        <dbReference type="EMBL" id="KAH7139365.1"/>
    </source>
</evidence>
<feature type="compositionally biased region" description="Polar residues" evidence="1">
    <location>
        <begin position="405"/>
        <end position="425"/>
    </location>
</feature>
<protein>
    <submittedName>
        <fullName evidence="2">Uncharacterized protein</fullName>
    </submittedName>
</protein>
<feature type="region of interest" description="Disordered" evidence="1">
    <location>
        <begin position="201"/>
        <end position="258"/>
    </location>
</feature>
<feature type="compositionally biased region" description="Low complexity" evidence="1">
    <location>
        <begin position="529"/>
        <end position="543"/>
    </location>
</feature>
<feature type="compositionally biased region" description="Basic and acidic residues" evidence="1">
    <location>
        <begin position="51"/>
        <end position="67"/>
    </location>
</feature>
<evidence type="ECO:0000313" key="3">
    <source>
        <dbReference type="Proteomes" id="UP000700596"/>
    </source>
</evidence>
<organism evidence="2 3">
    <name type="scientific">Dendryphion nanum</name>
    <dbReference type="NCBI Taxonomy" id="256645"/>
    <lineage>
        <taxon>Eukaryota</taxon>
        <taxon>Fungi</taxon>
        <taxon>Dikarya</taxon>
        <taxon>Ascomycota</taxon>
        <taxon>Pezizomycotina</taxon>
        <taxon>Dothideomycetes</taxon>
        <taxon>Pleosporomycetidae</taxon>
        <taxon>Pleosporales</taxon>
        <taxon>Torulaceae</taxon>
        <taxon>Dendryphion</taxon>
    </lineage>
</organism>
<proteinExistence type="predicted"/>
<reference evidence="2" key="1">
    <citation type="journal article" date="2021" name="Nat. Commun.">
        <title>Genetic determinants of endophytism in the Arabidopsis root mycobiome.</title>
        <authorList>
            <person name="Mesny F."/>
            <person name="Miyauchi S."/>
            <person name="Thiergart T."/>
            <person name="Pickel B."/>
            <person name="Atanasova L."/>
            <person name="Karlsson M."/>
            <person name="Huettel B."/>
            <person name="Barry K.W."/>
            <person name="Haridas S."/>
            <person name="Chen C."/>
            <person name="Bauer D."/>
            <person name="Andreopoulos W."/>
            <person name="Pangilinan J."/>
            <person name="LaButti K."/>
            <person name="Riley R."/>
            <person name="Lipzen A."/>
            <person name="Clum A."/>
            <person name="Drula E."/>
            <person name="Henrissat B."/>
            <person name="Kohler A."/>
            <person name="Grigoriev I.V."/>
            <person name="Martin F.M."/>
            <person name="Hacquard S."/>
        </authorList>
    </citation>
    <scope>NUCLEOTIDE SEQUENCE</scope>
    <source>
        <strain evidence="2">MPI-CAGE-CH-0243</strain>
    </source>
</reference>
<feature type="region of interest" description="Disordered" evidence="1">
    <location>
        <begin position="1"/>
        <end position="79"/>
    </location>
</feature>
<sequence length="723" mass="79151">MPGMLARSRSLRILRGGHKETHQQDNARPAPPPTFPQVSMDRFKANTPVTRRTDLHLETPDTLERPKTSGGPADRGKLFHKKTFPVLDHDSQNPLSSPSQSTTTLIYSAEFHESTEGFIGIALGSPTMAPNWSTTQSTDFVPNTTHRTVTHISSNTPSLLAKEEPVSKPKLSRWRSIFGKKPQPPPQEQKPSFYQLAQSVVPTRADSHHDNESLDSRTAPQYEDAKEIESTSPPAFKPEIRQSRKLPKGYAQPTTETRPRALTHGTVMAAGNRNTTLLRSASSANTPTTALYSDSPTVPQLVVSGEMNQYSSSKASPSNLPRIDRPGMDTPLLDVDIPTIKMERYSVMFGNLLQSGAGSTSAGNRSSSLLVRRQGNSERLKALNALTVKSNEDNSHLGVVKPQRRATSPTFAPKSPSVSLSLFPQPTNRAPSPRTTSTSTNRTRVVQRSKTLPAPSPSTQSFAPQVPSSQDARKVPEKPKGKPEQSKVEQPKLEQPKAETPKPENAKPAVAQEIEAMKEYMVDLNQKSQLLSPSTLSSKSFTSGPDEMSITKSPASGDPWKARQDEPEWEVVSKPTRRPSHRELKEALSSHPTNMVMEPPPHHQPSSAPLERSMSMATNSKPSSPQLSLQSPVPRSADRLAVSPMPRAQGSLKGRKQTSGLTVGIARSVSVSRASPRNAEMLKPVLIRRGTDSPEKLVDRRALTPTLVELKDRRSQRVQLVDA</sequence>
<feature type="compositionally biased region" description="Polar residues" evidence="1">
    <location>
        <begin position="457"/>
        <end position="470"/>
    </location>
</feature>
<dbReference type="AlphaFoldDB" id="A0A9P9EJJ4"/>
<feature type="compositionally biased region" description="Low complexity" evidence="1">
    <location>
        <begin position="620"/>
        <end position="635"/>
    </location>
</feature>
<accession>A0A9P9EJJ4</accession>
<feature type="compositionally biased region" description="Basic and acidic residues" evidence="1">
    <location>
        <begin position="471"/>
        <end position="505"/>
    </location>
</feature>
<comment type="caution">
    <text evidence="2">The sequence shown here is derived from an EMBL/GenBank/DDBJ whole genome shotgun (WGS) entry which is preliminary data.</text>
</comment>
<keyword evidence="3" id="KW-1185">Reference proteome</keyword>
<evidence type="ECO:0000256" key="1">
    <source>
        <dbReference type="SAM" id="MobiDB-lite"/>
    </source>
</evidence>
<feature type="compositionally biased region" description="Low complexity" evidence="1">
    <location>
        <begin position="426"/>
        <end position="444"/>
    </location>
</feature>
<feature type="region of interest" description="Disordered" evidence="1">
    <location>
        <begin position="394"/>
        <end position="512"/>
    </location>
</feature>